<reference evidence="1" key="1">
    <citation type="submission" date="2020-03" db="EMBL/GenBank/DDBJ databases">
        <title>The deep terrestrial virosphere.</title>
        <authorList>
            <person name="Holmfeldt K."/>
            <person name="Nilsson E."/>
            <person name="Simone D."/>
            <person name="Lopez-Fernandez M."/>
            <person name="Wu X."/>
            <person name="de Brujin I."/>
            <person name="Lundin D."/>
            <person name="Andersson A."/>
            <person name="Bertilsson S."/>
            <person name="Dopson M."/>
        </authorList>
    </citation>
    <scope>NUCLEOTIDE SEQUENCE</scope>
    <source>
        <strain evidence="1">MM415B03701</strain>
    </source>
</reference>
<dbReference type="AlphaFoldDB" id="A0A6M3LPC9"/>
<dbReference type="EMBL" id="MT143271">
    <property type="protein sequence ID" value="QJA94921.1"/>
    <property type="molecule type" value="Genomic_DNA"/>
</dbReference>
<sequence length="143" mass="15896">MARINITPEQFAEKHARRLTGALEDMRRGVEAVTEAPGKRAAAKADKMRAGIVRSLDDGTWARRVGAVTLEEWKRSMLDKGLNRVAAGVEGSRDKVQAFATQLLAHEATLQDTVTKMPDLTLEDSVARMTAWVRGMAKFEFKR</sequence>
<proteinExistence type="predicted"/>
<evidence type="ECO:0000313" key="1">
    <source>
        <dbReference type="EMBL" id="QJA94921.1"/>
    </source>
</evidence>
<gene>
    <name evidence="1" type="ORF">MM415B03701_0010</name>
</gene>
<organism evidence="1">
    <name type="scientific">viral metagenome</name>
    <dbReference type="NCBI Taxonomy" id="1070528"/>
    <lineage>
        <taxon>unclassified sequences</taxon>
        <taxon>metagenomes</taxon>
        <taxon>organismal metagenomes</taxon>
    </lineage>
</organism>
<accession>A0A6M3LPC9</accession>
<name>A0A6M3LPC9_9ZZZZ</name>
<protein>
    <submittedName>
        <fullName evidence="1">Uncharacterized protein</fullName>
    </submittedName>
</protein>